<sequence>MTTTTRTDLRPTSETPPKTAGASGPGIDDFDAVVIGGGPAGATAALRLREAGFHTAMIERGGRIKPCGGAIPPRLIEDFAIPQHLLKARISSARMIAPSGKTVDMPIDGGYVGMVDREEFDEWLRERAAARGVVRITGVFDDLADGPTGRRQISYKAEDGSLHSVRARLVIGADGARSAVAKKALPNQKQPKSVFAYHEIVEADGGAAECPMARADRCDVFYQGAISPDFYGWVFPHGKTVSIGTGTAKKGYGLRKAVADLRAASGYEMAGTVRREGAPIPLKPMKRWDDGRNVIVAGDAAGVVAPASGEGIYYAMESARIVADCGIAFLRTGEASELARARKIFMGDHGTIFMILGMLQSVWYRSDWLRERFVSICRDPDVQRLTWESYMHKRMSKASPTAHARILWQNLGHYLGWRTA</sequence>
<feature type="compositionally biased region" description="Low complexity" evidence="10">
    <location>
        <begin position="1"/>
        <end position="15"/>
    </location>
</feature>
<name>A0A371X6R4_9HYPH</name>
<dbReference type="EC" id="1.3.1.83" evidence="2"/>
<evidence type="ECO:0000313" key="12">
    <source>
        <dbReference type="EMBL" id="RFC64935.1"/>
    </source>
</evidence>
<dbReference type="RefSeq" id="WP_116681832.1">
    <property type="nucleotide sequence ID" value="NZ_QURL01000002.1"/>
</dbReference>
<proteinExistence type="inferred from homology"/>
<dbReference type="InterPro" id="IPR050407">
    <property type="entry name" value="Geranylgeranyl_reductase"/>
</dbReference>
<evidence type="ECO:0000259" key="11">
    <source>
        <dbReference type="Pfam" id="PF01494"/>
    </source>
</evidence>
<dbReference type="GO" id="GO:0102067">
    <property type="term" value="F:geranylgeranyl diphosphate reductase activity"/>
    <property type="evidence" value="ECO:0007669"/>
    <property type="project" value="UniProtKB-EC"/>
</dbReference>
<dbReference type="Gene3D" id="3.50.50.60">
    <property type="entry name" value="FAD/NAD(P)-binding domain"/>
    <property type="match status" value="1"/>
</dbReference>
<dbReference type="EMBL" id="QURL01000002">
    <property type="protein sequence ID" value="RFC64935.1"/>
    <property type="molecule type" value="Genomic_DNA"/>
</dbReference>
<dbReference type="NCBIfam" id="TIGR02032">
    <property type="entry name" value="GG-red-SF"/>
    <property type="match status" value="1"/>
</dbReference>
<dbReference type="OrthoDB" id="417034at2"/>
<reference evidence="12 13" key="1">
    <citation type="submission" date="2018-08" db="EMBL/GenBank/DDBJ databases">
        <title>Fulvimarina sp. 85, whole genome shotgun sequence.</title>
        <authorList>
            <person name="Tuo L."/>
        </authorList>
    </citation>
    <scope>NUCLEOTIDE SEQUENCE [LARGE SCALE GENOMIC DNA]</scope>
    <source>
        <strain evidence="12 13">85</strain>
    </source>
</reference>
<evidence type="ECO:0000256" key="4">
    <source>
        <dbReference type="ARBA" id="ARBA00022857"/>
    </source>
</evidence>
<evidence type="ECO:0000256" key="3">
    <source>
        <dbReference type="ARBA" id="ARBA00022531"/>
    </source>
</evidence>
<dbReference type="SUPFAM" id="SSF51905">
    <property type="entry name" value="FAD/NAD(P)-binding domain"/>
    <property type="match status" value="1"/>
</dbReference>
<protein>
    <recommendedName>
        <fullName evidence="2">geranylgeranyl diphosphate reductase</fullName>
        <ecNumber evidence="2">1.3.1.83</ecNumber>
    </recommendedName>
    <alternativeName>
        <fullName evidence="8">Geranylgeranyl reductase</fullName>
    </alternativeName>
</protein>
<evidence type="ECO:0000256" key="2">
    <source>
        <dbReference type="ARBA" id="ARBA00012380"/>
    </source>
</evidence>
<comment type="caution">
    <text evidence="12">The sequence shown here is derived from an EMBL/GenBank/DDBJ whole genome shotgun (WGS) entry which is preliminary data.</text>
</comment>
<dbReference type="GO" id="GO:0045550">
    <property type="term" value="F:geranylgeranyl reductase activity"/>
    <property type="evidence" value="ECO:0007669"/>
    <property type="project" value="InterPro"/>
</dbReference>
<dbReference type="Pfam" id="PF01494">
    <property type="entry name" value="FAD_binding_3"/>
    <property type="match status" value="1"/>
</dbReference>
<evidence type="ECO:0000256" key="5">
    <source>
        <dbReference type="ARBA" id="ARBA00023002"/>
    </source>
</evidence>
<keyword evidence="4" id="KW-0521">NADP</keyword>
<dbReference type="GO" id="GO:0015979">
    <property type="term" value="P:photosynthesis"/>
    <property type="evidence" value="ECO:0007669"/>
    <property type="project" value="UniProtKB-KW"/>
</dbReference>
<dbReference type="InterPro" id="IPR036188">
    <property type="entry name" value="FAD/NAD-bd_sf"/>
</dbReference>
<keyword evidence="5" id="KW-0560">Oxidoreductase</keyword>
<evidence type="ECO:0000256" key="8">
    <source>
        <dbReference type="ARBA" id="ARBA00033069"/>
    </source>
</evidence>
<dbReference type="GO" id="GO:0071949">
    <property type="term" value="F:FAD binding"/>
    <property type="evidence" value="ECO:0007669"/>
    <property type="project" value="InterPro"/>
</dbReference>
<keyword evidence="13" id="KW-1185">Reference proteome</keyword>
<evidence type="ECO:0000256" key="10">
    <source>
        <dbReference type="SAM" id="MobiDB-lite"/>
    </source>
</evidence>
<comment type="catalytic activity">
    <reaction evidence="9">
        <text>phytyl diphosphate + 3 NADP(+) = geranylgeranyl diphosphate + 3 NADPH + 3 H(+)</text>
        <dbReference type="Rhea" id="RHEA:26229"/>
        <dbReference type="ChEBI" id="CHEBI:15378"/>
        <dbReference type="ChEBI" id="CHEBI:57533"/>
        <dbReference type="ChEBI" id="CHEBI:57783"/>
        <dbReference type="ChEBI" id="CHEBI:58349"/>
        <dbReference type="ChEBI" id="CHEBI:75434"/>
        <dbReference type="EC" id="1.3.1.83"/>
    </reaction>
</comment>
<dbReference type="AlphaFoldDB" id="A0A371X6R4"/>
<evidence type="ECO:0000256" key="1">
    <source>
        <dbReference type="ARBA" id="ARBA00006632"/>
    </source>
</evidence>
<evidence type="ECO:0000256" key="7">
    <source>
        <dbReference type="ARBA" id="ARBA00023444"/>
    </source>
</evidence>
<dbReference type="InterPro" id="IPR002938">
    <property type="entry name" value="FAD-bd"/>
</dbReference>
<keyword evidence="3" id="KW-0602">Photosynthesis</keyword>
<dbReference type="Proteomes" id="UP000264310">
    <property type="component" value="Unassembled WGS sequence"/>
</dbReference>
<dbReference type="NCBIfam" id="TIGR02023">
    <property type="entry name" value="BchP-ChlP"/>
    <property type="match status" value="1"/>
</dbReference>
<dbReference type="PRINTS" id="PR00420">
    <property type="entry name" value="RNGMNOXGNASE"/>
</dbReference>
<evidence type="ECO:0000256" key="9">
    <source>
        <dbReference type="ARBA" id="ARBA00047837"/>
    </source>
</evidence>
<dbReference type="InterPro" id="IPR010253">
    <property type="entry name" value="BchP_ChlP_pln/prok"/>
</dbReference>
<feature type="domain" description="FAD-binding" evidence="11">
    <location>
        <begin position="30"/>
        <end position="335"/>
    </location>
</feature>
<feature type="region of interest" description="Disordered" evidence="10">
    <location>
        <begin position="1"/>
        <end position="26"/>
    </location>
</feature>
<evidence type="ECO:0000256" key="6">
    <source>
        <dbReference type="ARBA" id="ARBA00023171"/>
    </source>
</evidence>
<evidence type="ECO:0000313" key="13">
    <source>
        <dbReference type="Proteomes" id="UP000264310"/>
    </source>
</evidence>
<gene>
    <name evidence="12" type="ORF">DYI37_03440</name>
</gene>
<organism evidence="12 13">
    <name type="scientific">Fulvimarina endophytica</name>
    <dbReference type="NCBI Taxonomy" id="2293836"/>
    <lineage>
        <taxon>Bacteria</taxon>
        <taxon>Pseudomonadati</taxon>
        <taxon>Pseudomonadota</taxon>
        <taxon>Alphaproteobacteria</taxon>
        <taxon>Hyphomicrobiales</taxon>
        <taxon>Aurantimonadaceae</taxon>
        <taxon>Fulvimarina</taxon>
    </lineage>
</organism>
<dbReference type="GO" id="GO:0015995">
    <property type="term" value="P:chlorophyll biosynthetic process"/>
    <property type="evidence" value="ECO:0007669"/>
    <property type="project" value="UniProtKB-KW"/>
</dbReference>
<dbReference type="PANTHER" id="PTHR42685:SF4">
    <property type="entry name" value="GERANYLGERANYL DIPHOSPHATE REDUCTASE, CHLOROPLASTIC"/>
    <property type="match status" value="1"/>
</dbReference>
<accession>A0A371X6R4</accession>
<comment type="similarity">
    <text evidence="1">Belongs to the geranylgeranyl reductase family. ChlP subfamily.</text>
</comment>
<dbReference type="InterPro" id="IPR011777">
    <property type="entry name" value="Geranylgeranyl_Rdtase_fam"/>
</dbReference>
<dbReference type="PANTHER" id="PTHR42685">
    <property type="entry name" value="GERANYLGERANYL DIPHOSPHATE REDUCTASE"/>
    <property type="match status" value="1"/>
</dbReference>
<keyword evidence="6" id="KW-0149">Chlorophyll biosynthesis</keyword>
<comment type="pathway">
    <text evidence="7">Porphyrin-containing compound metabolism.</text>
</comment>